<evidence type="ECO:0000313" key="3">
    <source>
        <dbReference type="Proteomes" id="UP001215280"/>
    </source>
</evidence>
<organism evidence="2 3">
    <name type="scientific">Mycena maculata</name>
    <dbReference type="NCBI Taxonomy" id="230809"/>
    <lineage>
        <taxon>Eukaryota</taxon>
        <taxon>Fungi</taxon>
        <taxon>Dikarya</taxon>
        <taxon>Basidiomycota</taxon>
        <taxon>Agaricomycotina</taxon>
        <taxon>Agaricomycetes</taxon>
        <taxon>Agaricomycetidae</taxon>
        <taxon>Agaricales</taxon>
        <taxon>Marasmiineae</taxon>
        <taxon>Mycenaceae</taxon>
        <taxon>Mycena</taxon>
    </lineage>
</organism>
<feature type="region of interest" description="Disordered" evidence="1">
    <location>
        <begin position="300"/>
        <end position="322"/>
    </location>
</feature>
<proteinExistence type="predicted"/>
<dbReference type="Proteomes" id="UP001215280">
    <property type="component" value="Unassembled WGS sequence"/>
</dbReference>
<gene>
    <name evidence="2" type="ORF">DFH07DRAFT_979459</name>
</gene>
<evidence type="ECO:0000313" key="2">
    <source>
        <dbReference type="EMBL" id="KAJ7743703.1"/>
    </source>
</evidence>
<reference evidence="2" key="1">
    <citation type="submission" date="2023-03" db="EMBL/GenBank/DDBJ databases">
        <title>Massive genome expansion in bonnet fungi (Mycena s.s.) driven by repeated elements and novel gene families across ecological guilds.</title>
        <authorList>
            <consortium name="Lawrence Berkeley National Laboratory"/>
            <person name="Harder C.B."/>
            <person name="Miyauchi S."/>
            <person name="Viragh M."/>
            <person name="Kuo A."/>
            <person name="Thoen E."/>
            <person name="Andreopoulos B."/>
            <person name="Lu D."/>
            <person name="Skrede I."/>
            <person name="Drula E."/>
            <person name="Henrissat B."/>
            <person name="Morin E."/>
            <person name="Kohler A."/>
            <person name="Barry K."/>
            <person name="LaButti K."/>
            <person name="Morin E."/>
            <person name="Salamov A."/>
            <person name="Lipzen A."/>
            <person name="Mereny Z."/>
            <person name="Hegedus B."/>
            <person name="Baldrian P."/>
            <person name="Stursova M."/>
            <person name="Weitz H."/>
            <person name="Taylor A."/>
            <person name="Grigoriev I.V."/>
            <person name="Nagy L.G."/>
            <person name="Martin F."/>
            <person name="Kauserud H."/>
        </authorList>
    </citation>
    <scope>NUCLEOTIDE SEQUENCE</scope>
    <source>
        <strain evidence="2">CBHHK188m</strain>
    </source>
</reference>
<keyword evidence="3" id="KW-1185">Reference proteome</keyword>
<evidence type="ECO:0000256" key="1">
    <source>
        <dbReference type="SAM" id="MobiDB-lite"/>
    </source>
</evidence>
<dbReference type="AlphaFoldDB" id="A0AAD7II54"/>
<name>A0AAD7II54_9AGAR</name>
<accession>A0AAD7II54</accession>
<sequence length="376" mass="42687">MNVSPMRLVHISTYAFTLIALSRFPGHALTHFVLEENTAWVARDRRECLPSNLDIEHLQYLNAGFMFLRFGLVRDDSPRWVAQSVNAGVLRVICQLVPLLEAKLHQFGRDCVQHILRDTMPKSLDEVNEDVVEVGVARSWLHDDWLSLMHIASLRSAVAKLPKAKGVAVTPCESMAVSSINISPRMNKLVSLVRQVRIEKRAAAMHRVFLRLLLLEEMLKGRLAQPPRNMQTKNETRSNTEEKRTMFSKTDVQFFRDLFSTDVNCHLVHLHTLAKRKFPAEKQGEHFALCLDYTDPASRGRAPSRTSAQQRVDCHGAPHTPSSRRREWILACNFMIRPNVWDEPGAPGLNWDGMKMCANEATAAGLLERLLGLDLD</sequence>
<protein>
    <submittedName>
        <fullName evidence="2">Uncharacterized protein</fullName>
    </submittedName>
</protein>
<comment type="caution">
    <text evidence="2">The sequence shown here is derived from an EMBL/GenBank/DDBJ whole genome shotgun (WGS) entry which is preliminary data.</text>
</comment>
<dbReference type="EMBL" id="JARJLG010000111">
    <property type="protein sequence ID" value="KAJ7743703.1"/>
    <property type="molecule type" value="Genomic_DNA"/>
</dbReference>